<reference evidence="3 4" key="1">
    <citation type="journal article" date="2019" name="Sci. Rep.">
        <title>Orb-weaving spider Araneus ventricosus genome elucidates the spidroin gene catalogue.</title>
        <authorList>
            <person name="Kono N."/>
            <person name="Nakamura H."/>
            <person name="Ohtoshi R."/>
            <person name="Moran D.A.P."/>
            <person name="Shinohara A."/>
            <person name="Yoshida Y."/>
            <person name="Fujiwara M."/>
            <person name="Mori M."/>
            <person name="Tomita M."/>
            <person name="Arakawa K."/>
        </authorList>
    </citation>
    <scope>NUCLEOTIDE SEQUENCE [LARGE SCALE GENOMIC DNA]</scope>
</reference>
<dbReference type="InterPro" id="IPR002492">
    <property type="entry name" value="Transposase_Tc1-like"/>
</dbReference>
<evidence type="ECO:0000256" key="1">
    <source>
        <dbReference type="SAM" id="MobiDB-lite"/>
    </source>
</evidence>
<organism evidence="3 4">
    <name type="scientific">Araneus ventricosus</name>
    <name type="common">Orbweaver spider</name>
    <name type="synonym">Epeira ventricosa</name>
    <dbReference type="NCBI Taxonomy" id="182803"/>
    <lineage>
        <taxon>Eukaryota</taxon>
        <taxon>Metazoa</taxon>
        <taxon>Ecdysozoa</taxon>
        <taxon>Arthropoda</taxon>
        <taxon>Chelicerata</taxon>
        <taxon>Arachnida</taxon>
        <taxon>Araneae</taxon>
        <taxon>Araneomorphae</taxon>
        <taxon>Entelegynae</taxon>
        <taxon>Araneoidea</taxon>
        <taxon>Araneidae</taxon>
        <taxon>Araneus</taxon>
    </lineage>
</organism>
<dbReference type="GO" id="GO:0006313">
    <property type="term" value="P:DNA transposition"/>
    <property type="evidence" value="ECO:0007669"/>
    <property type="project" value="InterPro"/>
</dbReference>
<name>A0A4Y2UFE8_ARAVE</name>
<feature type="compositionally biased region" description="Polar residues" evidence="1">
    <location>
        <begin position="1"/>
        <end position="10"/>
    </location>
</feature>
<dbReference type="EMBL" id="BGPR01035446">
    <property type="protein sequence ID" value="GBO10290.1"/>
    <property type="molecule type" value="Genomic_DNA"/>
</dbReference>
<feature type="compositionally biased region" description="Basic residues" evidence="1">
    <location>
        <begin position="13"/>
        <end position="25"/>
    </location>
</feature>
<sequence>MRVENPNTTGCLHKAKRRSGRPRVTNKRDDRQIQRLSSTQQMTVRDVQRSSGLSVSKDTIRRRILGTGTMIHCKMKKKPALKPQNNSQRMLWARTHYVIRTERAISDIKL</sequence>
<dbReference type="GO" id="GO:0015074">
    <property type="term" value="P:DNA integration"/>
    <property type="evidence" value="ECO:0007669"/>
    <property type="project" value="InterPro"/>
</dbReference>
<evidence type="ECO:0000313" key="4">
    <source>
        <dbReference type="Proteomes" id="UP000499080"/>
    </source>
</evidence>
<dbReference type="AlphaFoldDB" id="A0A4Y2UFE8"/>
<accession>A0A4Y2UFE8</accession>
<evidence type="ECO:0000259" key="2">
    <source>
        <dbReference type="Pfam" id="PF01498"/>
    </source>
</evidence>
<gene>
    <name evidence="3" type="ORF">AVEN_58729_1</name>
</gene>
<protein>
    <recommendedName>
        <fullName evidence="2">Transposase Tc1-like domain-containing protein</fullName>
    </recommendedName>
</protein>
<keyword evidence="4" id="KW-1185">Reference proteome</keyword>
<dbReference type="InterPro" id="IPR036388">
    <property type="entry name" value="WH-like_DNA-bd_sf"/>
</dbReference>
<dbReference type="GO" id="GO:0003677">
    <property type="term" value="F:DNA binding"/>
    <property type="evidence" value="ECO:0007669"/>
    <property type="project" value="InterPro"/>
</dbReference>
<proteinExistence type="predicted"/>
<comment type="caution">
    <text evidence="3">The sequence shown here is derived from an EMBL/GenBank/DDBJ whole genome shotgun (WGS) entry which is preliminary data.</text>
</comment>
<feature type="domain" description="Transposase Tc1-like" evidence="2">
    <location>
        <begin position="30"/>
        <end position="96"/>
    </location>
</feature>
<feature type="compositionally biased region" description="Polar residues" evidence="1">
    <location>
        <begin position="34"/>
        <end position="54"/>
    </location>
</feature>
<dbReference type="Pfam" id="PF01498">
    <property type="entry name" value="HTH_Tnp_Tc3_2"/>
    <property type="match status" value="1"/>
</dbReference>
<feature type="region of interest" description="Disordered" evidence="1">
    <location>
        <begin position="1"/>
        <end position="54"/>
    </location>
</feature>
<dbReference type="Gene3D" id="1.10.10.10">
    <property type="entry name" value="Winged helix-like DNA-binding domain superfamily/Winged helix DNA-binding domain"/>
    <property type="match status" value="1"/>
</dbReference>
<dbReference type="Proteomes" id="UP000499080">
    <property type="component" value="Unassembled WGS sequence"/>
</dbReference>
<evidence type="ECO:0000313" key="3">
    <source>
        <dbReference type="EMBL" id="GBO10290.1"/>
    </source>
</evidence>